<feature type="domain" description="Glycosyl transferase family 1" evidence="4">
    <location>
        <begin position="175"/>
        <end position="302"/>
    </location>
</feature>
<dbReference type="Gene3D" id="3.40.50.2000">
    <property type="entry name" value="Glycogen Phosphorylase B"/>
    <property type="match status" value="2"/>
</dbReference>
<dbReference type="Proteomes" id="UP000615580">
    <property type="component" value="Unassembled WGS sequence"/>
</dbReference>
<evidence type="ECO:0000259" key="4">
    <source>
        <dbReference type="Pfam" id="PF00534"/>
    </source>
</evidence>
<comment type="caution">
    <text evidence="6">The sequence shown here is derived from an EMBL/GenBank/DDBJ whole genome shotgun (WGS) entry which is preliminary data.</text>
</comment>
<keyword evidence="2" id="KW-0808">Transferase</keyword>
<evidence type="ECO:0000313" key="7">
    <source>
        <dbReference type="Proteomes" id="UP000615580"/>
    </source>
</evidence>
<gene>
    <name evidence="6" type="ORF">I4J41_03390</name>
</gene>
<dbReference type="PANTHER" id="PTHR45947:SF3">
    <property type="entry name" value="SULFOQUINOVOSYL TRANSFERASE SQD2"/>
    <property type="match status" value="1"/>
</dbReference>
<name>A0ABS0LAI8_9CORY</name>
<dbReference type="InterPro" id="IPR050194">
    <property type="entry name" value="Glycosyltransferase_grp1"/>
</dbReference>
<evidence type="ECO:0000256" key="2">
    <source>
        <dbReference type="ARBA" id="ARBA00022679"/>
    </source>
</evidence>
<dbReference type="InterPro" id="IPR001296">
    <property type="entry name" value="Glyco_trans_1"/>
</dbReference>
<evidence type="ECO:0000256" key="1">
    <source>
        <dbReference type="ARBA" id="ARBA00022676"/>
    </source>
</evidence>
<evidence type="ECO:0000259" key="5">
    <source>
        <dbReference type="Pfam" id="PF13439"/>
    </source>
</evidence>
<dbReference type="InterPro" id="IPR028098">
    <property type="entry name" value="Glyco_trans_4-like_N"/>
</dbReference>
<dbReference type="Pfam" id="PF13439">
    <property type="entry name" value="Glyco_transf_4"/>
    <property type="match status" value="1"/>
</dbReference>
<accession>A0ABS0LAI8</accession>
<dbReference type="Pfam" id="PF00534">
    <property type="entry name" value="Glycos_transf_1"/>
    <property type="match status" value="1"/>
</dbReference>
<organism evidence="6 7">
    <name type="scientific">Corynebacterium belfantii</name>
    <dbReference type="NCBI Taxonomy" id="2014537"/>
    <lineage>
        <taxon>Bacteria</taxon>
        <taxon>Bacillati</taxon>
        <taxon>Actinomycetota</taxon>
        <taxon>Actinomycetes</taxon>
        <taxon>Mycobacteriales</taxon>
        <taxon>Corynebacteriaceae</taxon>
        <taxon>Corynebacterium</taxon>
    </lineage>
</organism>
<dbReference type="SUPFAM" id="SSF53756">
    <property type="entry name" value="UDP-Glycosyltransferase/glycogen phosphorylase"/>
    <property type="match status" value="1"/>
</dbReference>
<dbReference type="PANTHER" id="PTHR45947">
    <property type="entry name" value="SULFOQUINOVOSYL TRANSFERASE SQD2"/>
    <property type="match status" value="1"/>
</dbReference>
<keyword evidence="1" id="KW-0328">Glycosyltransferase</keyword>
<evidence type="ECO:0000256" key="3">
    <source>
        <dbReference type="SAM" id="MobiDB-lite"/>
    </source>
</evidence>
<feature type="domain" description="Glycosyltransferase subfamily 4-like N-terminal" evidence="5">
    <location>
        <begin position="11"/>
        <end position="150"/>
    </location>
</feature>
<proteinExistence type="predicted"/>
<dbReference type="EMBL" id="JADQUG010000008">
    <property type="protein sequence ID" value="MBG9353675.1"/>
    <property type="molecule type" value="Genomic_DNA"/>
</dbReference>
<protein>
    <submittedName>
        <fullName evidence="6">Glycosyltransferase</fullName>
    </submittedName>
</protein>
<sequence>MPKLPVRVASGQKFKKTIKKIGRLQPDVIHVHGFGPIGVLGLWAALRHDIPLVVTWHTDFDAYAKHYPGILPVLRGVVRLFVQLNRSEVYALSDIKQARLELGENASLLGLMRRMLTEADTVTAPSPKTQSRALLLAPGADVRCVPNGVDKLPSGPAPVPRGAGAAHHVRRPDRPGKGAATAFDAFELVSEIRPDAKLMVVGDWEHNKSLRRRLAKMREKYQVILPCEQPHSQLGEYYEMADVFAFPSTTDTQALVLHEVALAGLPIVLADTELDLVVEPGINGEFGGTTPIAFAAALLKVIDRLADPAWADRARSRSQELAGQWSLESQAEAMMRIYEELSDRR</sequence>
<feature type="region of interest" description="Disordered" evidence="3">
    <location>
        <begin position="155"/>
        <end position="176"/>
    </location>
</feature>
<reference evidence="6 7" key="1">
    <citation type="journal article" date="2020" name="J. Clin. Microbiol.">
        <title>Assessing the Genetic Diversity of Austrian Corynebacterium diphtheriae Clinical Isolates, 2011-2019.</title>
        <authorList>
            <person name="Schaeffer J."/>
            <person name="Huhulescu S."/>
            <person name="Stoeger A."/>
            <person name="Allerberger F."/>
            <person name="Ruppitsch W."/>
        </authorList>
    </citation>
    <scope>NUCLEOTIDE SEQUENCE [LARGE SCALE GENOMIC DNA]</scope>
    <source>
        <strain evidence="6 7">04-17</strain>
    </source>
</reference>
<evidence type="ECO:0000313" key="6">
    <source>
        <dbReference type="EMBL" id="MBG9353675.1"/>
    </source>
</evidence>
<keyword evidence="7" id="KW-1185">Reference proteome</keyword>